<accession>A0A1H8V1S3</accession>
<evidence type="ECO:0000256" key="1">
    <source>
        <dbReference type="SAM" id="MobiDB-lite"/>
    </source>
</evidence>
<gene>
    <name evidence="2" type="ORF">SAMN04489732_103588</name>
</gene>
<feature type="compositionally biased region" description="Polar residues" evidence="1">
    <location>
        <begin position="253"/>
        <end position="262"/>
    </location>
</feature>
<evidence type="ECO:0000313" key="2">
    <source>
        <dbReference type="EMBL" id="SEP09177.1"/>
    </source>
</evidence>
<evidence type="ECO:0000313" key="3">
    <source>
        <dbReference type="Proteomes" id="UP000198582"/>
    </source>
</evidence>
<reference evidence="2 3" key="1">
    <citation type="submission" date="2016-10" db="EMBL/GenBank/DDBJ databases">
        <authorList>
            <person name="de Groot N.N."/>
        </authorList>
    </citation>
    <scope>NUCLEOTIDE SEQUENCE [LARGE SCALE GENOMIC DNA]</scope>
    <source>
        <strain evidence="2 3">DSM 44993</strain>
    </source>
</reference>
<name>A0A1H8V1S3_9PSEU</name>
<feature type="region of interest" description="Disordered" evidence="1">
    <location>
        <begin position="253"/>
        <end position="288"/>
    </location>
</feature>
<sequence length="288" mass="30366">MFDVTALAKAGAGKTGRIPLELSFPAGAFGAALHRRIAEDVAAGRPAGSTALPVTIKLAGAAAEQPAQPDYPLHFLEIGLTDLAGRPVNGSVSLVDTDSAAKLDRSVEVDGRTRIAVPAGHYAAYSTFADRDAGGTVTATRTAAVEDFTVPGSPVTSILTVDERTATSLVEVTSPKPVTEDLIRVNVYREDPAGRGFAFTIAGYRLAQYVTPVPKPSAGRLRYVVQWGGAAPKPEDRYRVDLSFAAEGITADQSFSTKETSSPRSATCCTPTRPTRCPSRSTTARWTR</sequence>
<feature type="compositionally biased region" description="Low complexity" evidence="1">
    <location>
        <begin position="263"/>
        <end position="288"/>
    </location>
</feature>
<dbReference type="Proteomes" id="UP000198582">
    <property type="component" value="Unassembled WGS sequence"/>
</dbReference>
<dbReference type="STRING" id="394193.SAMN04489732_103588"/>
<organism evidence="2 3">
    <name type="scientific">Amycolatopsis saalfeldensis</name>
    <dbReference type="NCBI Taxonomy" id="394193"/>
    <lineage>
        <taxon>Bacteria</taxon>
        <taxon>Bacillati</taxon>
        <taxon>Actinomycetota</taxon>
        <taxon>Actinomycetes</taxon>
        <taxon>Pseudonocardiales</taxon>
        <taxon>Pseudonocardiaceae</taxon>
        <taxon>Amycolatopsis</taxon>
    </lineage>
</organism>
<keyword evidence="3" id="KW-1185">Reference proteome</keyword>
<dbReference type="OrthoDB" id="3586357at2"/>
<proteinExistence type="predicted"/>
<dbReference type="AlphaFoldDB" id="A0A1H8V1S3"/>
<protein>
    <submittedName>
        <fullName evidence="2">Uncharacterized protein</fullName>
    </submittedName>
</protein>
<dbReference type="EMBL" id="FOEF01000003">
    <property type="protein sequence ID" value="SEP09177.1"/>
    <property type="molecule type" value="Genomic_DNA"/>
</dbReference>
<dbReference type="RefSeq" id="WP_091616068.1">
    <property type="nucleotide sequence ID" value="NZ_FOEF01000003.1"/>
</dbReference>